<dbReference type="EMBL" id="MSDQ01000006">
    <property type="protein sequence ID" value="OLO12391.1"/>
    <property type="molecule type" value="Genomic_DNA"/>
</dbReference>
<keyword evidence="3" id="KW-1185">Reference proteome</keyword>
<accession>A0A1Q8TFC8</accession>
<reference evidence="2 3" key="1">
    <citation type="submission" date="2016-12" db="EMBL/GenBank/DDBJ databases">
        <title>Draft genome sequences of strains Salinicola socius SMB35, Salinicola sp. MH3R3-1 and Chromohalobacter sp. SMB17 from the Verkhnekamsk potash mining region of Russia.</title>
        <authorList>
            <person name="Mavrodi D.V."/>
            <person name="Olsson B.E."/>
            <person name="Korsakova E.S."/>
            <person name="Pyankova A."/>
            <person name="Mavrodi O.V."/>
            <person name="Plotnikova E.G."/>
        </authorList>
    </citation>
    <scope>NUCLEOTIDE SEQUENCE [LARGE SCALE GENOMIC DNA]</scope>
    <source>
        <strain evidence="2 3">SMB17</strain>
    </source>
</reference>
<keyword evidence="1" id="KW-0175">Coiled coil</keyword>
<evidence type="ECO:0000313" key="2">
    <source>
        <dbReference type="EMBL" id="OLO12391.1"/>
    </source>
</evidence>
<feature type="coiled-coil region" evidence="1">
    <location>
        <begin position="76"/>
        <end position="103"/>
    </location>
</feature>
<sequence length="130" mass="14936">MARLSVADVTRIEAMIRDWRSSKLTWELVVIACKNELGIETTRKTLLTRDSIKTAMRLRKSELKAPSQATRQFTDIDRANDRIARLTQRVAELEKAQETLIDQFARWAYNADAHGLNETTLSQPIPKPNR</sequence>
<dbReference type="Proteomes" id="UP000186806">
    <property type="component" value="Unassembled WGS sequence"/>
</dbReference>
<gene>
    <name evidence="2" type="ORF">BTW10_02655</name>
</gene>
<evidence type="ECO:0000256" key="1">
    <source>
        <dbReference type="SAM" id="Coils"/>
    </source>
</evidence>
<organism evidence="2 3">
    <name type="scientific">Chromohalobacter japonicus</name>
    <dbReference type="NCBI Taxonomy" id="223900"/>
    <lineage>
        <taxon>Bacteria</taxon>
        <taxon>Pseudomonadati</taxon>
        <taxon>Pseudomonadota</taxon>
        <taxon>Gammaproteobacteria</taxon>
        <taxon>Oceanospirillales</taxon>
        <taxon>Halomonadaceae</taxon>
        <taxon>Chromohalobacter</taxon>
    </lineage>
</organism>
<comment type="caution">
    <text evidence="2">The sequence shown here is derived from an EMBL/GenBank/DDBJ whole genome shotgun (WGS) entry which is preliminary data.</text>
</comment>
<evidence type="ECO:0000313" key="3">
    <source>
        <dbReference type="Proteomes" id="UP000186806"/>
    </source>
</evidence>
<name>A0A1Q8TFC8_9GAMM</name>
<dbReference type="AlphaFoldDB" id="A0A1Q8TFC8"/>
<proteinExistence type="predicted"/>
<protein>
    <submittedName>
        <fullName evidence="2">Uncharacterized protein</fullName>
    </submittedName>
</protein>